<dbReference type="SUPFAM" id="SSF53850">
    <property type="entry name" value="Periplasmic binding protein-like II"/>
    <property type="match status" value="1"/>
</dbReference>
<protein>
    <submittedName>
        <fullName evidence="2">ABC transporter substrate-binding protein</fullName>
    </submittedName>
</protein>
<dbReference type="Gene3D" id="3.40.190.10">
    <property type="entry name" value="Periplasmic binding protein-like II"/>
    <property type="match status" value="2"/>
</dbReference>
<evidence type="ECO:0000313" key="3">
    <source>
        <dbReference type="Proteomes" id="UP000482155"/>
    </source>
</evidence>
<dbReference type="PANTHER" id="PTHR30632:SF11">
    <property type="entry name" value="BLR4797 PROTEIN"/>
    <property type="match status" value="1"/>
</dbReference>
<sequence length="264" mass="27801">MYLFSLIRKRTAWFAVLWLFLAAGQAFAAELRVVSSGGLAEAYRRLAPEFERRTGHTLIAGWGPSMGDTVDAIPNRLKRGESIDVVIMVGSALDGLIKEGKIAPGSAALLARSNIGVAVKAGARKPDISTVTSLKDALINARSIAYSDSASGVYLSTVLFPKLGIADAIKTKSRMIPAEPVARVVARGDAEIGFQQISELLPVAGIDVVGPLPPEVQHVTLFSVGIVAGTKEPEAANALIQFLLSPEAASVMRETGLEPSGNAR</sequence>
<keyword evidence="1" id="KW-0732">Signal</keyword>
<dbReference type="InterPro" id="IPR050682">
    <property type="entry name" value="ModA/WtpA"/>
</dbReference>
<comment type="caution">
    <text evidence="2">The sequence shown here is derived from an EMBL/GenBank/DDBJ whole genome shotgun (WGS) entry which is preliminary data.</text>
</comment>
<dbReference type="Proteomes" id="UP000482155">
    <property type="component" value="Unassembled WGS sequence"/>
</dbReference>
<gene>
    <name evidence="2" type="ORF">G3574_17560</name>
</gene>
<evidence type="ECO:0000256" key="1">
    <source>
        <dbReference type="SAM" id="SignalP"/>
    </source>
</evidence>
<dbReference type="GO" id="GO:0015689">
    <property type="term" value="P:molybdate ion transport"/>
    <property type="evidence" value="ECO:0007669"/>
    <property type="project" value="TreeGrafter"/>
</dbReference>
<dbReference type="Pfam" id="PF13531">
    <property type="entry name" value="SBP_bac_11"/>
    <property type="match status" value="1"/>
</dbReference>
<keyword evidence="3" id="KW-1185">Reference proteome</keyword>
<organism evidence="2 3">
    <name type="scientific">Noviherbaspirillum galbum</name>
    <dbReference type="NCBI Taxonomy" id="2709383"/>
    <lineage>
        <taxon>Bacteria</taxon>
        <taxon>Pseudomonadati</taxon>
        <taxon>Pseudomonadota</taxon>
        <taxon>Betaproteobacteria</taxon>
        <taxon>Burkholderiales</taxon>
        <taxon>Oxalobacteraceae</taxon>
        <taxon>Noviherbaspirillum</taxon>
    </lineage>
</organism>
<feature type="signal peptide" evidence="1">
    <location>
        <begin position="1"/>
        <end position="28"/>
    </location>
</feature>
<proteinExistence type="predicted"/>
<dbReference type="GO" id="GO:0030973">
    <property type="term" value="F:molybdate ion binding"/>
    <property type="evidence" value="ECO:0007669"/>
    <property type="project" value="TreeGrafter"/>
</dbReference>
<name>A0A6B3SWU5_9BURK</name>
<dbReference type="AlphaFoldDB" id="A0A6B3SWU5"/>
<reference evidence="2 3" key="1">
    <citation type="submission" date="2020-02" db="EMBL/GenBank/DDBJ databases">
        <authorList>
            <person name="Kim M.K."/>
        </authorList>
    </citation>
    <scope>NUCLEOTIDE SEQUENCE [LARGE SCALE GENOMIC DNA]</scope>
    <source>
        <strain evidence="2 3">17J57-3</strain>
    </source>
</reference>
<feature type="chain" id="PRO_5025625768" evidence="1">
    <location>
        <begin position="29"/>
        <end position="264"/>
    </location>
</feature>
<evidence type="ECO:0000313" key="2">
    <source>
        <dbReference type="EMBL" id="NEX62892.1"/>
    </source>
</evidence>
<dbReference type="RefSeq" id="WP_163965987.1">
    <property type="nucleotide sequence ID" value="NZ_JAAIVB010000062.1"/>
</dbReference>
<dbReference type="PANTHER" id="PTHR30632">
    <property type="entry name" value="MOLYBDATE-BINDING PERIPLASMIC PROTEIN"/>
    <property type="match status" value="1"/>
</dbReference>
<accession>A0A6B3SWU5</accession>
<dbReference type="EMBL" id="JAAIVB010000062">
    <property type="protein sequence ID" value="NEX62892.1"/>
    <property type="molecule type" value="Genomic_DNA"/>
</dbReference>